<dbReference type="AlphaFoldDB" id="A0A644ZI45"/>
<keyword evidence="5" id="KW-0408">Iron</keyword>
<dbReference type="GO" id="GO:0046872">
    <property type="term" value="F:metal ion binding"/>
    <property type="evidence" value="ECO:0007669"/>
    <property type="project" value="UniProtKB-KW"/>
</dbReference>
<protein>
    <submittedName>
        <fullName evidence="8">7-carboxy-7-deazaguanine synthase</fullName>
        <ecNumber evidence="8">4.3.99.3</ecNumber>
    </submittedName>
</protein>
<dbReference type="InterPro" id="IPR058240">
    <property type="entry name" value="rSAM_sf"/>
</dbReference>
<dbReference type="NCBIfam" id="TIGR02495">
    <property type="entry name" value="NrdG2"/>
    <property type="match status" value="1"/>
</dbReference>
<keyword evidence="3" id="KW-0949">S-adenosyl-L-methionine</keyword>
<evidence type="ECO:0000256" key="3">
    <source>
        <dbReference type="ARBA" id="ARBA00022691"/>
    </source>
</evidence>
<evidence type="ECO:0000256" key="1">
    <source>
        <dbReference type="ARBA" id="ARBA00001966"/>
    </source>
</evidence>
<comment type="caution">
    <text evidence="8">The sequence shown here is derived from an EMBL/GenBank/DDBJ whole genome shotgun (WGS) entry which is preliminary data.</text>
</comment>
<dbReference type="SUPFAM" id="SSF102114">
    <property type="entry name" value="Radical SAM enzymes"/>
    <property type="match status" value="1"/>
</dbReference>
<proteinExistence type="predicted"/>
<feature type="domain" description="Radical SAM core" evidence="7">
    <location>
        <begin position="13"/>
        <end position="230"/>
    </location>
</feature>
<dbReference type="PROSITE" id="PS51918">
    <property type="entry name" value="RADICAL_SAM"/>
    <property type="match status" value="1"/>
</dbReference>
<dbReference type="PANTHER" id="PTHR30352">
    <property type="entry name" value="PYRUVATE FORMATE-LYASE-ACTIVATING ENZYME"/>
    <property type="match status" value="1"/>
</dbReference>
<evidence type="ECO:0000259" key="7">
    <source>
        <dbReference type="PROSITE" id="PS51918"/>
    </source>
</evidence>
<reference evidence="8" key="1">
    <citation type="submission" date="2019-08" db="EMBL/GenBank/DDBJ databases">
        <authorList>
            <person name="Kucharzyk K."/>
            <person name="Murdoch R.W."/>
            <person name="Higgins S."/>
            <person name="Loffler F."/>
        </authorList>
    </citation>
    <scope>NUCLEOTIDE SEQUENCE</scope>
</reference>
<comment type="cofactor">
    <cofactor evidence="1">
        <name>[4Fe-4S] cluster</name>
        <dbReference type="ChEBI" id="CHEBI:49883"/>
    </cofactor>
</comment>
<dbReference type="EC" id="4.3.99.3" evidence="8"/>
<dbReference type="CDD" id="cd01335">
    <property type="entry name" value="Radical_SAM"/>
    <property type="match status" value="1"/>
</dbReference>
<evidence type="ECO:0000256" key="2">
    <source>
        <dbReference type="ARBA" id="ARBA00022485"/>
    </source>
</evidence>
<dbReference type="InterPro" id="IPR007197">
    <property type="entry name" value="rSAM"/>
</dbReference>
<name>A0A644ZI45_9ZZZZ</name>
<dbReference type="Gene3D" id="3.20.20.70">
    <property type="entry name" value="Aldolase class I"/>
    <property type="match status" value="1"/>
</dbReference>
<dbReference type="InterPro" id="IPR013785">
    <property type="entry name" value="Aldolase_TIM"/>
</dbReference>
<dbReference type="InterPro" id="IPR012840">
    <property type="entry name" value="NrdG2"/>
</dbReference>
<evidence type="ECO:0000256" key="5">
    <source>
        <dbReference type="ARBA" id="ARBA00023004"/>
    </source>
</evidence>
<sequence length="230" mass="25261">MKICGLQKLTLLDYPEKVACTVFTGGCNFRCPFCHNASLVTSLRDENSITEEELFLFLEKRAGLLDGVCVTGGEPLIHTDLAQFLRKIKGLGYAVKLDTNGYFPEQLRELVSQGLIDYVAMDVKSDAAHYAKTAGLATIDYGKIEENIRFLLTGSVEYEFRTTVVIGLHDTDILRNTAQSVAGAKRYFLQKFVDSGDLVGSGMSAFSDDEMRSFLAAVSPYVKSAAVRGL</sequence>
<evidence type="ECO:0000256" key="6">
    <source>
        <dbReference type="ARBA" id="ARBA00023014"/>
    </source>
</evidence>
<dbReference type="GO" id="GO:0051539">
    <property type="term" value="F:4 iron, 4 sulfur cluster binding"/>
    <property type="evidence" value="ECO:0007669"/>
    <property type="project" value="UniProtKB-KW"/>
</dbReference>
<dbReference type="GO" id="GO:0016829">
    <property type="term" value="F:lyase activity"/>
    <property type="evidence" value="ECO:0007669"/>
    <property type="project" value="UniProtKB-KW"/>
</dbReference>
<dbReference type="EMBL" id="VSSQ01009045">
    <property type="protein sequence ID" value="MPM40565.1"/>
    <property type="molecule type" value="Genomic_DNA"/>
</dbReference>
<organism evidence="8">
    <name type="scientific">bioreactor metagenome</name>
    <dbReference type="NCBI Taxonomy" id="1076179"/>
    <lineage>
        <taxon>unclassified sequences</taxon>
        <taxon>metagenomes</taxon>
        <taxon>ecological metagenomes</taxon>
    </lineage>
</organism>
<evidence type="ECO:0000256" key="4">
    <source>
        <dbReference type="ARBA" id="ARBA00022723"/>
    </source>
</evidence>
<keyword evidence="4" id="KW-0479">Metal-binding</keyword>
<accession>A0A644ZI45</accession>
<dbReference type="PANTHER" id="PTHR30352:SF13">
    <property type="entry name" value="GLYCYL-RADICAL ENZYME ACTIVATING ENZYME YJJW-RELATED"/>
    <property type="match status" value="1"/>
</dbReference>
<dbReference type="SFLD" id="SFLDG01094">
    <property type="entry name" value="Uncharacterised_Radical_SAM_Su"/>
    <property type="match status" value="1"/>
</dbReference>
<keyword evidence="6" id="KW-0411">Iron-sulfur</keyword>
<keyword evidence="2" id="KW-0004">4Fe-4S</keyword>
<dbReference type="SFLD" id="SFLDS00029">
    <property type="entry name" value="Radical_SAM"/>
    <property type="match status" value="1"/>
</dbReference>
<dbReference type="Pfam" id="PF04055">
    <property type="entry name" value="Radical_SAM"/>
    <property type="match status" value="1"/>
</dbReference>
<keyword evidence="8" id="KW-0456">Lyase</keyword>
<dbReference type="InterPro" id="IPR034457">
    <property type="entry name" value="Organic_radical-activating"/>
</dbReference>
<gene>
    <name evidence="8" type="primary">queE_27</name>
    <name evidence="8" type="ORF">SDC9_87209</name>
</gene>
<evidence type="ECO:0000313" key="8">
    <source>
        <dbReference type="EMBL" id="MPM40565.1"/>
    </source>
</evidence>